<dbReference type="SMART" id="SM00317">
    <property type="entry name" value="SET"/>
    <property type="match status" value="1"/>
</dbReference>
<feature type="compositionally biased region" description="Polar residues" evidence="8">
    <location>
        <begin position="14"/>
        <end position="23"/>
    </location>
</feature>
<dbReference type="InterPro" id="IPR050777">
    <property type="entry name" value="SET2_Histone-Lys_MeTrsfase"/>
</dbReference>
<evidence type="ECO:0000259" key="10">
    <source>
        <dbReference type="PROSITE" id="PS50868"/>
    </source>
</evidence>
<evidence type="ECO:0000256" key="8">
    <source>
        <dbReference type="SAM" id="MobiDB-lite"/>
    </source>
</evidence>
<dbReference type="PROSITE" id="PS50280">
    <property type="entry name" value="SET"/>
    <property type="match status" value="1"/>
</dbReference>
<feature type="domain" description="Post-SET" evidence="10">
    <location>
        <begin position="562"/>
        <end position="578"/>
    </location>
</feature>
<feature type="compositionally biased region" description="Polar residues" evidence="8">
    <location>
        <begin position="96"/>
        <end position="111"/>
    </location>
</feature>
<dbReference type="GO" id="GO:0042054">
    <property type="term" value="F:histone methyltransferase activity"/>
    <property type="evidence" value="ECO:0007669"/>
    <property type="project" value="InterPro"/>
</dbReference>
<reference evidence="12 13" key="1">
    <citation type="submission" date="2023-11" db="EMBL/GenBank/DDBJ databases">
        <title>An acidophilic fungus is an integral part of prey digestion in a carnivorous sundew plant.</title>
        <authorList>
            <person name="Tsai I.J."/>
        </authorList>
    </citation>
    <scope>NUCLEOTIDE SEQUENCE [LARGE SCALE GENOMIC DNA]</scope>
    <source>
        <strain evidence="12">169a</strain>
    </source>
</reference>
<evidence type="ECO:0000313" key="13">
    <source>
        <dbReference type="Proteomes" id="UP001303373"/>
    </source>
</evidence>
<dbReference type="SMART" id="SM00570">
    <property type="entry name" value="AWS"/>
    <property type="match status" value="1"/>
</dbReference>
<dbReference type="Proteomes" id="UP001303373">
    <property type="component" value="Chromosome 6"/>
</dbReference>
<feature type="compositionally biased region" description="Basic residues" evidence="8">
    <location>
        <begin position="286"/>
        <end position="295"/>
    </location>
</feature>
<evidence type="ECO:0000256" key="2">
    <source>
        <dbReference type="ARBA" id="ARBA00004286"/>
    </source>
</evidence>
<evidence type="ECO:0000256" key="5">
    <source>
        <dbReference type="ARBA" id="ARBA00022679"/>
    </source>
</evidence>
<dbReference type="SUPFAM" id="SSF82199">
    <property type="entry name" value="SET domain"/>
    <property type="match status" value="1"/>
</dbReference>
<keyword evidence="13" id="KW-1185">Reference proteome</keyword>
<feature type="domain" description="SET" evidence="9">
    <location>
        <begin position="439"/>
        <end position="555"/>
    </location>
</feature>
<accession>A0AAQ3R8F3</accession>
<evidence type="ECO:0000256" key="1">
    <source>
        <dbReference type="ARBA" id="ARBA00004123"/>
    </source>
</evidence>
<keyword evidence="6" id="KW-0949">S-adenosyl-L-methionine</keyword>
<dbReference type="GO" id="GO:0005634">
    <property type="term" value="C:nucleus"/>
    <property type="evidence" value="ECO:0007669"/>
    <property type="project" value="UniProtKB-SubCell"/>
</dbReference>
<dbReference type="InterPro" id="IPR006560">
    <property type="entry name" value="AWS_dom"/>
</dbReference>
<dbReference type="Pfam" id="PF17907">
    <property type="entry name" value="AWS"/>
    <property type="match status" value="1"/>
</dbReference>
<dbReference type="SMART" id="SM00508">
    <property type="entry name" value="PostSET"/>
    <property type="match status" value="1"/>
</dbReference>
<feature type="compositionally biased region" description="Polar residues" evidence="8">
    <location>
        <begin position="814"/>
        <end position="826"/>
    </location>
</feature>
<sequence length="826" mass="91344">MAAIREEITRALSEDSSAMSNITVAGAGAQLDDDASDRVSASTPPTSLAESGSLGSGKKPIAETSLKDQDGSTLRPRRTRSCVTSYNINKLAKAQIANSQGSASRNVSGLTGRTLVGEDDEDATPYGNKSGKALAMEWESSRASPARKKLRTLQRKPSVKDKVKKVVGNVRSVLGKRGRDVMEVGKRTLGMGEREEATKQSKILKQLDTGKKGVLDELDLDEDFSVPVRPTKKAKLDRAALKEKTLTPVLQATLPLPTEATSGKKWQKQGLYVGQPSDAPTNQNGSRKKLHKKRPQSSASDATIDVSMEEADIPPKPSFMPLPMFKYLEKTRPFVIPYDVFAPSFKKGDEKPKDWHQINKNRLIGEAKELWEDEKLAASACSCLPPTTDGDEGCGEHCWNRIMMYECNDKNCNLSASQCSNRQFADLTKRVKKGGAFDVGVEVVKTDKRGFGVRACRAFAPGEIIMEYTGEVISEAECQRRMRELYQNKQCYYLMELERGLIIDGTRGSMARFINHSCEPNCDVRMVKVNDVPRMGVFAGESGIVTGQELSYDYNFDNFGSTHQICYCGAPSCRGFLSKRLNAVEQKKMLKVELERQRKEAEEAQRKAVEEQRRKKIKTDRGSSWRGWLAVDDPETKERLKREKREREEAEKSSSRAMRLARRRESMPPTQVKPTAEKPDTKRRRTTTVEFETIRRVSTETSADEEVLAGAQVVKRTGRKSRVVSTASSISASTRGKETVVSVATREGLVDSEDNIFLFVPDKDGEGSTGVEKNRPGSKAASKSKEAIKSVGRVVKSFTGSSVKSSTSSGGSNKLRQTMLSFSKIE</sequence>
<dbReference type="PROSITE" id="PS51215">
    <property type="entry name" value="AWS"/>
    <property type="match status" value="1"/>
</dbReference>
<evidence type="ECO:0000259" key="9">
    <source>
        <dbReference type="PROSITE" id="PS50280"/>
    </source>
</evidence>
<keyword evidence="7" id="KW-0539">Nucleus</keyword>
<dbReference type="PROSITE" id="PS50868">
    <property type="entry name" value="POST_SET"/>
    <property type="match status" value="1"/>
</dbReference>
<evidence type="ECO:0000256" key="4">
    <source>
        <dbReference type="ARBA" id="ARBA00022603"/>
    </source>
</evidence>
<dbReference type="GO" id="GO:0005694">
    <property type="term" value="C:chromosome"/>
    <property type="evidence" value="ECO:0007669"/>
    <property type="project" value="UniProtKB-SubCell"/>
</dbReference>
<keyword evidence="3" id="KW-0158">Chromosome</keyword>
<protein>
    <submittedName>
        <fullName evidence="12">Uncharacterized protein</fullName>
    </submittedName>
</protein>
<dbReference type="InterPro" id="IPR046341">
    <property type="entry name" value="SET_dom_sf"/>
</dbReference>
<feature type="region of interest" description="Disordered" evidence="8">
    <location>
        <begin position="272"/>
        <end position="313"/>
    </location>
</feature>
<evidence type="ECO:0000256" key="3">
    <source>
        <dbReference type="ARBA" id="ARBA00022454"/>
    </source>
</evidence>
<organism evidence="12 13">
    <name type="scientific">Acrodontium crateriforme</name>
    <dbReference type="NCBI Taxonomy" id="150365"/>
    <lineage>
        <taxon>Eukaryota</taxon>
        <taxon>Fungi</taxon>
        <taxon>Dikarya</taxon>
        <taxon>Ascomycota</taxon>
        <taxon>Pezizomycotina</taxon>
        <taxon>Dothideomycetes</taxon>
        <taxon>Dothideomycetidae</taxon>
        <taxon>Mycosphaerellales</taxon>
        <taxon>Teratosphaeriaceae</taxon>
        <taxon>Acrodontium</taxon>
    </lineage>
</organism>
<proteinExistence type="predicted"/>
<keyword evidence="5" id="KW-0808">Transferase</keyword>
<name>A0AAQ3R8F3_9PEZI</name>
<feature type="compositionally biased region" description="Low complexity" evidence="8">
    <location>
        <begin position="794"/>
        <end position="812"/>
    </location>
</feature>
<feature type="region of interest" description="Disordered" evidence="8">
    <location>
        <begin position="96"/>
        <end position="129"/>
    </location>
</feature>
<dbReference type="InterPro" id="IPR001214">
    <property type="entry name" value="SET_dom"/>
</dbReference>
<evidence type="ECO:0000313" key="12">
    <source>
        <dbReference type="EMBL" id="WPH01634.1"/>
    </source>
</evidence>
<feature type="region of interest" description="Disordered" evidence="8">
    <location>
        <begin position="13"/>
        <end position="81"/>
    </location>
</feature>
<feature type="domain" description="AWS" evidence="11">
    <location>
        <begin position="376"/>
        <end position="428"/>
    </location>
</feature>
<dbReference type="InterPro" id="IPR003616">
    <property type="entry name" value="Post-SET_dom"/>
</dbReference>
<dbReference type="EMBL" id="CP138585">
    <property type="protein sequence ID" value="WPH01634.1"/>
    <property type="molecule type" value="Genomic_DNA"/>
</dbReference>
<dbReference type="Pfam" id="PF00856">
    <property type="entry name" value="SET"/>
    <property type="match status" value="1"/>
</dbReference>
<dbReference type="AlphaFoldDB" id="A0AAQ3R8F3"/>
<dbReference type="GO" id="GO:0032259">
    <property type="term" value="P:methylation"/>
    <property type="evidence" value="ECO:0007669"/>
    <property type="project" value="UniProtKB-KW"/>
</dbReference>
<dbReference type="Gene3D" id="2.170.270.10">
    <property type="entry name" value="SET domain"/>
    <property type="match status" value="1"/>
</dbReference>
<dbReference type="PANTHER" id="PTHR22884">
    <property type="entry name" value="SET DOMAIN PROTEINS"/>
    <property type="match status" value="1"/>
</dbReference>
<feature type="region of interest" description="Disordered" evidence="8">
    <location>
        <begin position="637"/>
        <end position="688"/>
    </location>
</feature>
<comment type="subcellular location">
    <subcellularLocation>
        <location evidence="2">Chromosome</location>
    </subcellularLocation>
    <subcellularLocation>
        <location evidence="1">Nucleus</location>
    </subcellularLocation>
</comment>
<feature type="compositionally biased region" description="Polar residues" evidence="8">
    <location>
        <begin position="39"/>
        <end position="50"/>
    </location>
</feature>
<feature type="region of interest" description="Disordered" evidence="8">
    <location>
        <begin position="761"/>
        <end position="826"/>
    </location>
</feature>
<evidence type="ECO:0000256" key="6">
    <source>
        <dbReference type="ARBA" id="ARBA00022691"/>
    </source>
</evidence>
<evidence type="ECO:0000259" key="11">
    <source>
        <dbReference type="PROSITE" id="PS51215"/>
    </source>
</evidence>
<evidence type="ECO:0000256" key="7">
    <source>
        <dbReference type="ARBA" id="ARBA00023242"/>
    </source>
</evidence>
<feature type="compositionally biased region" description="Basic and acidic residues" evidence="8">
    <location>
        <begin position="637"/>
        <end position="654"/>
    </location>
</feature>
<keyword evidence="4" id="KW-0489">Methyltransferase</keyword>
<gene>
    <name evidence="12" type="ORF">R9X50_00448400</name>
</gene>